<dbReference type="Gene3D" id="3.20.20.190">
    <property type="entry name" value="Phosphatidylinositol (PI) phosphodiesterase"/>
    <property type="match status" value="1"/>
</dbReference>
<comment type="caution">
    <text evidence="2">The sequence shown here is derived from an EMBL/GenBank/DDBJ whole genome shotgun (WGS) entry which is preliminary data.</text>
</comment>
<evidence type="ECO:0000256" key="1">
    <source>
        <dbReference type="SAM" id="SignalP"/>
    </source>
</evidence>
<dbReference type="EMBL" id="JAJHUN010000009">
    <property type="protein sequence ID" value="KAJ4151027.1"/>
    <property type="molecule type" value="Genomic_DNA"/>
</dbReference>
<keyword evidence="3" id="KW-1185">Reference proteome</keyword>
<proteinExistence type="predicted"/>
<dbReference type="Proteomes" id="UP001144673">
    <property type="component" value="Chromosome 4"/>
</dbReference>
<reference evidence="2" key="1">
    <citation type="journal article" date="2023" name="Access Microbiol">
        <title>De-novo genome assembly for Akanthomyces muscarius, a biocontrol agent of insect agricultural pests.</title>
        <authorList>
            <person name="Erdos Z."/>
            <person name="Studholme D.J."/>
            <person name="Raymond B."/>
            <person name="Sharma M."/>
        </authorList>
    </citation>
    <scope>NUCLEOTIDE SEQUENCE</scope>
    <source>
        <strain evidence="2">Ve6</strain>
    </source>
</reference>
<dbReference type="KEGG" id="amus:LMH87_011747"/>
<dbReference type="PROSITE" id="PS51257">
    <property type="entry name" value="PROKAR_LIPOPROTEIN"/>
    <property type="match status" value="1"/>
</dbReference>
<dbReference type="SUPFAM" id="SSF51695">
    <property type="entry name" value="PLC-like phosphodiesterases"/>
    <property type="match status" value="1"/>
</dbReference>
<dbReference type="InterPro" id="IPR017946">
    <property type="entry name" value="PLC-like_Pdiesterase_TIM-brl"/>
</dbReference>
<gene>
    <name evidence="2" type="ORF">LMH87_011747</name>
</gene>
<evidence type="ECO:0000313" key="3">
    <source>
        <dbReference type="Proteomes" id="UP001144673"/>
    </source>
</evidence>
<dbReference type="InterPro" id="IPR051057">
    <property type="entry name" value="PI-PLC_domain"/>
</dbReference>
<feature type="signal peptide" evidence="1">
    <location>
        <begin position="1"/>
        <end position="17"/>
    </location>
</feature>
<dbReference type="RefSeq" id="XP_056052741.1">
    <property type="nucleotide sequence ID" value="XM_056200940.1"/>
</dbReference>
<name>A0A9W8UK90_AKAMU</name>
<dbReference type="GO" id="GO:0008081">
    <property type="term" value="F:phosphoric diester hydrolase activity"/>
    <property type="evidence" value="ECO:0007669"/>
    <property type="project" value="InterPro"/>
</dbReference>
<dbReference type="GO" id="GO:0006629">
    <property type="term" value="P:lipid metabolic process"/>
    <property type="evidence" value="ECO:0007669"/>
    <property type="project" value="InterPro"/>
</dbReference>
<feature type="chain" id="PRO_5040794465" description="PLC-like phosphodiesterase" evidence="1">
    <location>
        <begin position="18"/>
        <end position="287"/>
    </location>
</feature>
<organism evidence="2 3">
    <name type="scientific">Akanthomyces muscarius</name>
    <name type="common">Entomopathogenic fungus</name>
    <name type="synonym">Lecanicillium muscarium</name>
    <dbReference type="NCBI Taxonomy" id="2231603"/>
    <lineage>
        <taxon>Eukaryota</taxon>
        <taxon>Fungi</taxon>
        <taxon>Dikarya</taxon>
        <taxon>Ascomycota</taxon>
        <taxon>Pezizomycotina</taxon>
        <taxon>Sordariomycetes</taxon>
        <taxon>Hypocreomycetidae</taxon>
        <taxon>Hypocreales</taxon>
        <taxon>Cordycipitaceae</taxon>
        <taxon>Akanthomyces</taxon>
    </lineage>
</organism>
<evidence type="ECO:0000313" key="2">
    <source>
        <dbReference type="EMBL" id="KAJ4151027.1"/>
    </source>
</evidence>
<dbReference type="Pfam" id="PF26146">
    <property type="entry name" value="PI-PLC_X"/>
    <property type="match status" value="1"/>
</dbReference>
<dbReference type="PANTHER" id="PTHR13593:SF146">
    <property type="entry name" value="PLC-LIKE PHOSPHODIESTERASE"/>
    <property type="match status" value="1"/>
</dbReference>
<dbReference type="PANTHER" id="PTHR13593">
    <property type="match status" value="1"/>
</dbReference>
<keyword evidence="1" id="KW-0732">Signal</keyword>
<evidence type="ECO:0008006" key="4">
    <source>
        <dbReference type="Google" id="ProtNLM"/>
    </source>
</evidence>
<sequence>MMRRFATLLAVAGTALAACNGRDEYCGRKYSNITYMGAHDSAFVGELPTHNQYVSVAAQLDLGVRFLEAQTHAKNGTIEMCHTYCWELDEGTLGEYLQELAAWMDGHADEVVTLLLTNGDKIPVQDFDAAFEGAGLTKHVLHPTKVMAREEWPTLQEMIDAGTRLVVFMDYNMDQTKVDYIINEFDYFWETPYGVTDKTFPTCVVDRPPNGDTGKLMGLMNHMLNYKIGDIVFPDQVDAAETNSKASIQAQVDRCVAAWSHQPNVVLLDWVNIGEVAAEGLALNGLS</sequence>
<dbReference type="GeneID" id="80898906"/>
<protein>
    <recommendedName>
        <fullName evidence="4">PLC-like phosphodiesterase</fullName>
    </recommendedName>
</protein>
<dbReference type="AlphaFoldDB" id="A0A9W8UK90"/>
<accession>A0A9W8UK90</accession>